<dbReference type="Gene3D" id="3.30.930.10">
    <property type="entry name" value="Bira Bifunctional Protein, Domain 2"/>
    <property type="match status" value="1"/>
</dbReference>
<dbReference type="InterPro" id="IPR004143">
    <property type="entry name" value="BPL_LPL_catalytic"/>
</dbReference>
<dbReference type="InterPro" id="IPR004408">
    <property type="entry name" value="Biotin_CoA_COase_ligase"/>
</dbReference>
<evidence type="ECO:0000313" key="6">
    <source>
        <dbReference type="EMBL" id="GAA0330643.1"/>
    </source>
</evidence>
<evidence type="ECO:0000256" key="1">
    <source>
        <dbReference type="ARBA" id="ARBA00022598"/>
    </source>
</evidence>
<dbReference type="EMBL" id="BAAABM010000016">
    <property type="protein sequence ID" value="GAA0330643.1"/>
    <property type="molecule type" value="Genomic_DNA"/>
</dbReference>
<evidence type="ECO:0000256" key="4">
    <source>
        <dbReference type="SAM" id="MobiDB-lite"/>
    </source>
</evidence>
<dbReference type="CDD" id="cd16442">
    <property type="entry name" value="BPL"/>
    <property type="match status" value="1"/>
</dbReference>
<dbReference type="InterPro" id="IPR045864">
    <property type="entry name" value="aa-tRNA-synth_II/BPL/LPL"/>
</dbReference>
<dbReference type="InterPro" id="IPR003142">
    <property type="entry name" value="BPL_C"/>
</dbReference>
<comment type="caution">
    <text evidence="6">The sequence shown here is derived from an EMBL/GenBank/DDBJ whole genome shotgun (WGS) entry which is preliminary data.</text>
</comment>
<dbReference type="SUPFAM" id="SSF55681">
    <property type="entry name" value="Class II aaRS and biotin synthetases"/>
    <property type="match status" value="1"/>
</dbReference>
<dbReference type="Pfam" id="PF02237">
    <property type="entry name" value="BPL_C"/>
    <property type="match status" value="1"/>
</dbReference>
<protein>
    <recommendedName>
        <fullName evidence="3">biotin--[biotin carboxyl-carrier protein] ligase</fullName>
        <ecNumber evidence="3">6.3.4.15</ecNumber>
    </recommendedName>
</protein>
<sequence length="305" mass="31908">MPRPGRRGAGGPAFRQAPAPTLGWVSPSPYTDLDRPPLNERALNRALVRPGGVWRRIEVVDETGSTNADLAEAARGGAEEGLVLVAEAQTAGRGRLDRAWTAPPRSGLAFSVLLRPSVPVARLGWLPLLAGVAVVSALRGFAEVEGVSRGGMADAALKWPNDVLIHGRKLAGILAERVGDAVVLGIGLNVSLRAGELPVPTATSLTLEDAPADRDPVLRAILRELAHRYVEFCGDWTEGELRGAYREVCATLGRQVRVELPGAVAGAPDGVLTGEAVDVDANGCLVVRAADGDHALSAGDVVHVR</sequence>
<keyword evidence="2" id="KW-0092">Biotin</keyword>
<feature type="domain" description="BPL/LPL catalytic" evidence="5">
    <location>
        <begin position="38"/>
        <end position="233"/>
    </location>
</feature>
<evidence type="ECO:0000256" key="3">
    <source>
        <dbReference type="ARBA" id="ARBA00024227"/>
    </source>
</evidence>
<dbReference type="Gene3D" id="2.30.30.100">
    <property type="match status" value="1"/>
</dbReference>
<dbReference type="Pfam" id="PF03099">
    <property type="entry name" value="BPL_LplA_LipB"/>
    <property type="match status" value="1"/>
</dbReference>
<evidence type="ECO:0000256" key="2">
    <source>
        <dbReference type="ARBA" id="ARBA00023267"/>
    </source>
</evidence>
<dbReference type="PANTHER" id="PTHR12835">
    <property type="entry name" value="BIOTIN PROTEIN LIGASE"/>
    <property type="match status" value="1"/>
</dbReference>
<keyword evidence="7" id="KW-1185">Reference proteome</keyword>
<dbReference type="Proteomes" id="UP001501822">
    <property type="component" value="Unassembled WGS sequence"/>
</dbReference>
<dbReference type="PANTHER" id="PTHR12835:SF5">
    <property type="entry name" value="BIOTIN--PROTEIN LIGASE"/>
    <property type="match status" value="1"/>
</dbReference>
<keyword evidence="1 6" id="KW-0436">Ligase</keyword>
<name>A0ABP3G0N7_9ACTN</name>
<dbReference type="GO" id="GO:0016874">
    <property type="term" value="F:ligase activity"/>
    <property type="evidence" value="ECO:0007669"/>
    <property type="project" value="UniProtKB-KW"/>
</dbReference>
<gene>
    <name evidence="6" type="ORF">GCM10010151_20570</name>
</gene>
<evidence type="ECO:0000259" key="5">
    <source>
        <dbReference type="PROSITE" id="PS51733"/>
    </source>
</evidence>
<evidence type="ECO:0000313" key="7">
    <source>
        <dbReference type="Proteomes" id="UP001501822"/>
    </source>
</evidence>
<accession>A0ABP3G0N7</accession>
<dbReference type="NCBIfam" id="TIGR00121">
    <property type="entry name" value="birA_ligase"/>
    <property type="match status" value="1"/>
</dbReference>
<reference evidence="7" key="1">
    <citation type="journal article" date="2019" name="Int. J. Syst. Evol. Microbiol.">
        <title>The Global Catalogue of Microorganisms (GCM) 10K type strain sequencing project: providing services to taxonomists for standard genome sequencing and annotation.</title>
        <authorList>
            <consortium name="The Broad Institute Genomics Platform"/>
            <consortium name="The Broad Institute Genome Sequencing Center for Infectious Disease"/>
            <person name="Wu L."/>
            <person name="Ma J."/>
        </authorList>
    </citation>
    <scope>NUCLEOTIDE SEQUENCE [LARGE SCALE GENOMIC DNA]</scope>
    <source>
        <strain evidence="7">JCM 3146</strain>
    </source>
</reference>
<organism evidence="6 7">
    <name type="scientific">Actinoallomurus spadix</name>
    <dbReference type="NCBI Taxonomy" id="79912"/>
    <lineage>
        <taxon>Bacteria</taxon>
        <taxon>Bacillati</taxon>
        <taxon>Actinomycetota</taxon>
        <taxon>Actinomycetes</taxon>
        <taxon>Streptosporangiales</taxon>
        <taxon>Thermomonosporaceae</taxon>
        <taxon>Actinoallomurus</taxon>
    </lineage>
</organism>
<dbReference type="EC" id="6.3.4.15" evidence="3"/>
<dbReference type="PROSITE" id="PS51733">
    <property type="entry name" value="BPL_LPL_CATALYTIC"/>
    <property type="match status" value="1"/>
</dbReference>
<feature type="region of interest" description="Disordered" evidence="4">
    <location>
        <begin position="1"/>
        <end position="37"/>
    </location>
</feature>
<proteinExistence type="predicted"/>